<keyword evidence="3" id="KW-1185">Reference proteome</keyword>
<feature type="compositionally biased region" description="Polar residues" evidence="1">
    <location>
        <begin position="140"/>
        <end position="168"/>
    </location>
</feature>
<dbReference type="PANTHER" id="PTHR34190">
    <property type="entry name" value="EXPRESSED PROTEIN"/>
    <property type="match status" value="1"/>
</dbReference>
<dbReference type="EMBL" id="JAAARO010000016">
    <property type="protein sequence ID" value="KAF5734288.1"/>
    <property type="molecule type" value="Genomic_DNA"/>
</dbReference>
<organism evidence="2 3">
    <name type="scientific">Tripterygium wilfordii</name>
    <name type="common">Thunder God vine</name>
    <dbReference type="NCBI Taxonomy" id="458696"/>
    <lineage>
        <taxon>Eukaryota</taxon>
        <taxon>Viridiplantae</taxon>
        <taxon>Streptophyta</taxon>
        <taxon>Embryophyta</taxon>
        <taxon>Tracheophyta</taxon>
        <taxon>Spermatophyta</taxon>
        <taxon>Magnoliopsida</taxon>
        <taxon>eudicotyledons</taxon>
        <taxon>Gunneridae</taxon>
        <taxon>Pentapetalae</taxon>
        <taxon>rosids</taxon>
        <taxon>fabids</taxon>
        <taxon>Celastrales</taxon>
        <taxon>Celastraceae</taxon>
        <taxon>Tripterygium</taxon>
    </lineage>
</organism>
<feature type="region of interest" description="Disordered" evidence="1">
    <location>
        <begin position="140"/>
        <end position="207"/>
    </location>
</feature>
<feature type="region of interest" description="Disordered" evidence="1">
    <location>
        <begin position="34"/>
        <end position="59"/>
    </location>
</feature>
<feature type="compositionally biased region" description="Basic and acidic residues" evidence="1">
    <location>
        <begin position="192"/>
        <end position="206"/>
    </location>
</feature>
<comment type="caution">
    <text evidence="2">The sequence shown here is derived from an EMBL/GenBank/DDBJ whole genome shotgun (WGS) entry which is preliminary data.</text>
</comment>
<proteinExistence type="predicted"/>
<evidence type="ECO:0000313" key="2">
    <source>
        <dbReference type="EMBL" id="KAF5734288.1"/>
    </source>
</evidence>
<evidence type="ECO:0000256" key="1">
    <source>
        <dbReference type="SAM" id="MobiDB-lite"/>
    </source>
</evidence>
<protein>
    <submittedName>
        <fullName evidence="2">Uncharacterized protein</fullName>
    </submittedName>
</protein>
<dbReference type="PANTHER" id="PTHR34190:SF3">
    <property type="entry name" value="MICROSPORE-SPECIFIC PROMOTER 2"/>
    <property type="match status" value="1"/>
</dbReference>
<feature type="compositionally biased region" description="Low complexity" evidence="1">
    <location>
        <begin position="95"/>
        <end position="104"/>
    </location>
</feature>
<reference evidence="2 3" key="1">
    <citation type="journal article" date="2020" name="Nat. Commun.">
        <title>Genome of Tripterygium wilfordii and identification of cytochrome P450 involved in triptolide biosynthesis.</title>
        <authorList>
            <person name="Tu L."/>
            <person name="Su P."/>
            <person name="Zhang Z."/>
            <person name="Gao L."/>
            <person name="Wang J."/>
            <person name="Hu T."/>
            <person name="Zhou J."/>
            <person name="Zhang Y."/>
            <person name="Zhao Y."/>
            <person name="Liu Y."/>
            <person name="Song Y."/>
            <person name="Tong Y."/>
            <person name="Lu Y."/>
            <person name="Yang J."/>
            <person name="Xu C."/>
            <person name="Jia M."/>
            <person name="Peters R.J."/>
            <person name="Huang L."/>
            <person name="Gao W."/>
        </authorList>
    </citation>
    <scope>NUCLEOTIDE SEQUENCE [LARGE SCALE GENOMIC DNA]</scope>
    <source>
        <strain evidence="3">cv. XIE 37</strain>
        <tissue evidence="2">Leaf</tissue>
    </source>
</reference>
<dbReference type="Proteomes" id="UP000593562">
    <property type="component" value="Unassembled WGS sequence"/>
</dbReference>
<dbReference type="InParanoid" id="A0A7J7CJQ4"/>
<feature type="compositionally biased region" description="Low complexity" evidence="1">
    <location>
        <begin position="41"/>
        <end position="55"/>
    </location>
</feature>
<accession>A0A7J7CJQ4</accession>
<feature type="region of interest" description="Disordered" evidence="1">
    <location>
        <begin position="95"/>
        <end position="116"/>
    </location>
</feature>
<sequence length="218" mass="24444">MEHHHQRQQPQSPSMPLVSRLDHIDSIMKHLEGKHNLPKRGGSNSSSNSSAAGGAERQRMTLDSAVREAYFKGSLFDRVASLEHRLFQLCLEMESSSSSSGTSSQTFEEMLSTHQHQASKMGFSRSSLPTFANNPIINQETILNNPPNQVNRGDQRQLHVSKSEVSQAKSEEMKQGKKNPNFLKQKLKKSKPSKDEMTCKNGEKKSSSFWPHLKLLGC</sequence>
<name>A0A7J7CJQ4_TRIWF</name>
<gene>
    <name evidence="2" type="ORF">HS088_TW16G00735</name>
</gene>
<evidence type="ECO:0000313" key="3">
    <source>
        <dbReference type="Proteomes" id="UP000593562"/>
    </source>
</evidence>
<dbReference type="AlphaFoldDB" id="A0A7J7CJQ4"/>